<gene>
    <name evidence="8" type="ordered locus">BPSS0733</name>
</gene>
<dbReference type="CDD" id="cd06225">
    <property type="entry name" value="HAMP"/>
    <property type="match status" value="1"/>
</dbReference>
<dbReference type="SUPFAM" id="SSF103190">
    <property type="entry name" value="Sensory domain-like"/>
    <property type="match status" value="1"/>
</dbReference>
<dbReference type="PRINTS" id="PR00260">
    <property type="entry name" value="CHEMTRNSDUCR"/>
</dbReference>
<dbReference type="Pfam" id="PF00015">
    <property type="entry name" value="MCPsignal"/>
    <property type="match status" value="1"/>
</dbReference>
<keyword evidence="5" id="KW-0812">Transmembrane</keyword>
<accession>Q63MC7</accession>
<feature type="transmembrane region" description="Helical" evidence="5">
    <location>
        <begin position="344"/>
        <end position="363"/>
    </location>
</feature>
<feature type="region of interest" description="Disordered" evidence="4">
    <location>
        <begin position="392"/>
        <end position="418"/>
    </location>
</feature>
<dbReference type="InterPro" id="IPR033462">
    <property type="entry name" value="Cache_3-Cache_2"/>
</dbReference>
<dbReference type="KEGG" id="bps:BPSS0733"/>
<feature type="compositionally biased region" description="Basic residues" evidence="4">
    <location>
        <begin position="392"/>
        <end position="402"/>
    </location>
</feature>
<dbReference type="SMART" id="SM00283">
    <property type="entry name" value="MA"/>
    <property type="match status" value="1"/>
</dbReference>
<dbReference type="PANTHER" id="PTHR43531">
    <property type="entry name" value="PROTEIN ICFG"/>
    <property type="match status" value="1"/>
</dbReference>
<dbReference type="AlphaFoldDB" id="Q63MC7"/>
<evidence type="ECO:0000313" key="8">
    <source>
        <dbReference type="EMBL" id="CAH38192.1"/>
    </source>
</evidence>
<feature type="domain" description="HAMP" evidence="7">
    <location>
        <begin position="365"/>
        <end position="439"/>
    </location>
</feature>
<dbReference type="PANTHER" id="PTHR43531:SF5">
    <property type="entry name" value="METHYL-ACCEPTING CHEMOTAXIS PROTEIN III"/>
    <property type="match status" value="1"/>
</dbReference>
<feature type="domain" description="Methyl-accepting transducer" evidence="6">
    <location>
        <begin position="444"/>
        <end position="673"/>
    </location>
</feature>
<dbReference type="GO" id="GO:0004888">
    <property type="term" value="F:transmembrane signaling receptor activity"/>
    <property type="evidence" value="ECO:0007669"/>
    <property type="project" value="InterPro"/>
</dbReference>
<dbReference type="GO" id="GO:0007165">
    <property type="term" value="P:signal transduction"/>
    <property type="evidence" value="ECO:0007669"/>
    <property type="project" value="UniProtKB-KW"/>
</dbReference>
<dbReference type="SMART" id="SM00304">
    <property type="entry name" value="HAMP"/>
    <property type="match status" value="1"/>
</dbReference>
<dbReference type="PATRIC" id="fig|272560.6.peg.4794"/>
<dbReference type="Gene3D" id="1.10.287.950">
    <property type="entry name" value="Methyl-accepting chemotaxis protein"/>
    <property type="match status" value="1"/>
</dbReference>
<evidence type="ECO:0000256" key="2">
    <source>
        <dbReference type="ARBA" id="ARBA00029447"/>
    </source>
</evidence>
<dbReference type="InterPro" id="IPR004090">
    <property type="entry name" value="Chemotax_Me-accpt_rcpt"/>
</dbReference>
<dbReference type="Pfam" id="PF00672">
    <property type="entry name" value="HAMP"/>
    <property type="match status" value="1"/>
</dbReference>
<dbReference type="CDD" id="cd18774">
    <property type="entry name" value="PDC2_HK_sensor"/>
    <property type="match status" value="1"/>
</dbReference>
<dbReference type="GO" id="GO:0006935">
    <property type="term" value="P:chemotaxis"/>
    <property type="evidence" value="ECO:0007669"/>
    <property type="project" value="InterPro"/>
</dbReference>
<evidence type="ECO:0000256" key="4">
    <source>
        <dbReference type="SAM" id="MobiDB-lite"/>
    </source>
</evidence>
<name>Q63MC7_BURPS</name>
<dbReference type="eggNOG" id="COG0840">
    <property type="taxonomic scope" value="Bacteria"/>
</dbReference>
<dbReference type="InterPro" id="IPR003660">
    <property type="entry name" value="HAMP_dom"/>
</dbReference>
<dbReference type="InterPro" id="IPR029151">
    <property type="entry name" value="Sensor-like_sf"/>
</dbReference>
<proteinExistence type="inferred from homology"/>
<dbReference type="GO" id="GO:0005886">
    <property type="term" value="C:plasma membrane"/>
    <property type="evidence" value="ECO:0007669"/>
    <property type="project" value="TreeGrafter"/>
</dbReference>
<dbReference type="Pfam" id="PF17201">
    <property type="entry name" value="Cache_3-Cache_2"/>
    <property type="match status" value="1"/>
</dbReference>
<dbReference type="Proteomes" id="UP000000605">
    <property type="component" value="Chromosome 2"/>
</dbReference>
<reference evidence="8 9" key="1">
    <citation type="journal article" date="2004" name="Proc. Natl. Acad. Sci. U.S.A.">
        <title>Genomic plasticity of the causative agent of melioidosis, Burkholderia pseudomallei.</title>
        <authorList>
            <person name="Holden M.T.G."/>
            <person name="Titball R.W."/>
            <person name="Peacock S.J."/>
            <person name="Cerdeno-Tarraga A.M."/>
            <person name="Atkins T."/>
            <person name="Crossman L.C."/>
            <person name="Pitt T."/>
            <person name="Churcher C."/>
            <person name="Mungall K."/>
            <person name="Bentley S.D."/>
            <person name="Sebaihia M."/>
            <person name="Thomson N.R."/>
            <person name="Bason N."/>
            <person name="Beacham I.R."/>
            <person name="Brooks K."/>
            <person name="Brown K.A."/>
            <person name="Brown N.F."/>
            <person name="Challis G.L."/>
            <person name="Cherevach I."/>
            <person name="Chillingworth T."/>
            <person name="Cronin A."/>
            <person name="Crosset B."/>
            <person name="Davis P."/>
            <person name="DeShazer D."/>
            <person name="Feltwell T."/>
            <person name="Fraser A."/>
            <person name="Hance Z."/>
            <person name="Hauser H."/>
            <person name="Holroyd S."/>
            <person name="Jagels K."/>
            <person name="Keith K.E."/>
            <person name="Maddison M."/>
            <person name="Moule S."/>
            <person name="Price C."/>
            <person name="Quail M.A."/>
            <person name="Rabbinowitsch E."/>
            <person name="Rutherford K."/>
            <person name="Sanders M."/>
            <person name="Simmonds M."/>
            <person name="Songsivilai S."/>
            <person name="Stevens K."/>
            <person name="Tumapa S."/>
            <person name="Vesaratchavest M."/>
            <person name="Whitehead S."/>
            <person name="Yeats C."/>
            <person name="Barrell B.G."/>
            <person name="Oyston P.C.F."/>
            <person name="Parkhill J."/>
        </authorList>
    </citation>
    <scope>NUCLEOTIDE SEQUENCE [LARGE SCALE GENOMIC DNA]</scope>
    <source>
        <strain evidence="8 9">K96243</strain>
    </source>
</reference>
<evidence type="ECO:0000259" key="7">
    <source>
        <dbReference type="PROSITE" id="PS50885"/>
    </source>
</evidence>
<evidence type="ECO:0000256" key="3">
    <source>
        <dbReference type="PROSITE-ProRule" id="PRU00284"/>
    </source>
</evidence>
<dbReference type="FunFam" id="1.10.287.950:FF:000001">
    <property type="entry name" value="Methyl-accepting chemotaxis sensory transducer"/>
    <property type="match status" value="1"/>
</dbReference>
<evidence type="ECO:0000256" key="1">
    <source>
        <dbReference type="ARBA" id="ARBA00004370"/>
    </source>
</evidence>
<dbReference type="EMBL" id="BX571966">
    <property type="protein sequence ID" value="CAH38192.1"/>
    <property type="molecule type" value="Genomic_DNA"/>
</dbReference>
<organism evidence="8 9">
    <name type="scientific">Burkholderia pseudomallei (strain K96243)</name>
    <dbReference type="NCBI Taxonomy" id="272560"/>
    <lineage>
        <taxon>Bacteria</taxon>
        <taxon>Pseudomonadati</taxon>
        <taxon>Pseudomonadota</taxon>
        <taxon>Betaproteobacteria</taxon>
        <taxon>Burkholderiales</taxon>
        <taxon>Burkholderiaceae</taxon>
        <taxon>Burkholderia</taxon>
        <taxon>pseudomallei group</taxon>
    </lineage>
</organism>
<keyword evidence="9" id="KW-1185">Reference proteome</keyword>
<keyword evidence="5" id="KW-0472">Membrane</keyword>
<evidence type="ECO:0000259" key="6">
    <source>
        <dbReference type="PROSITE" id="PS50111"/>
    </source>
</evidence>
<dbReference type="STRING" id="272560.BPSS0733"/>
<dbReference type="PROSITE" id="PS50111">
    <property type="entry name" value="CHEMOTAXIS_TRANSDUC_2"/>
    <property type="match status" value="1"/>
</dbReference>
<dbReference type="Gene3D" id="3.30.450.20">
    <property type="entry name" value="PAS domain"/>
    <property type="match status" value="1"/>
</dbReference>
<keyword evidence="3" id="KW-0807">Transducer</keyword>
<evidence type="ECO:0000256" key="5">
    <source>
        <dbReference type="SAM" id="Phobius"/>
    </source>
</evidence>
<dbReference type="InterPro" id="IPR051310">
    <property type="entry name" value="MCP_chemotaxis"/>
</dbReference>
<sequence length="698" mass="72734">MTRAFRQRTRHRTPESFMHVPFLRRASVGARLAALSSALFALLFAAFVWALTHAASGQIADQVHARIDEKDRSIAAMIALFDEALTAEASRAMTLFASFLPAGYALDAARTIDVAGVATPALTAGGQTLNLDFSIPDQFLQKSGAIATIFARRGDDFVRVTTSLKKQDGSRAIGTLLDRKGPAYAPLVAGRTYTGLATLFGKRYITQYKPIADASGAIVGALFVGIDVGAEMRLVENGIRQLKIGEHGYYFVLDASDGPARGTLLVHPARAGQRADDAAAPYAQMLAAREGQLSYTSTDAAAGDDGPRAKFVSFVTVPQWQWLVGGIAIDDEVMAGMRATRNRFAAIGCAFVLAFAALFVAVVKRVVSRPLDAAAHASERFAAGDLSVRIGAHGKHDKHGKHDARDGAARPPASGRSDEIGRLVRAVDGIGDGLARIVAQVRRGAADIAHGTVTIAAGSSDMAARIATQASSVEQTAASMEQITAAVQQNADHAAQASALATGASSAATTGGAAVQRVVATMGDIQGVARRIAEITGVIEGIAFQTNILALNAAVEAARAGEHGRGFAVVASEVRALAQRSAAAAKEIDALVGESATTAEHGFRIAEDARAAMQDIVARVDQVRAIIAEISAASREQSGGIEQVNLAVTQIGAATQQNATLIADAERAAAALRDEAAQLAHAVSVFRLAADEPTLDAR</sequence>
<keyword evidence="5" id="KW-1133">Transmembrane helix</keyword>
<comment type="similarity">
    <text evidence="2">Belongs to the methyl-accepting chemotaxis (MCP) protein family.</text>
</comment>
<dbReference type="CDD" id="cd11386">
    <property type="entry name" value="MCP_signal"/>
    <property type="match status" value="1"/>
</dbReference>
<protein>
    <submittedName>
        <fullName evidence="8">Methyl-accepting chemotaxis protein</fullName>
    </submittedName>
</protein>
<dbReference type="PROSITE" id="PS50885">
    <property type="entry name" value="HAMP"/>
    <property type="match status" value="1"/>
</dbReference>
<comment type="subcellular location">
    <subcellularLocation>
        <location evidence="1">Membrane</location>
    </subcellularLocation>
</comment>
<evidence type="ECO:0000313" key="9">
    <source>
        <dbReference type="Proteomes" id="UP000000605"/>
    </source>
</evidence>
<dbReference type="SUPFAM" id="SSF58104">
    <property type="entry name" value="Methyl-accepting chemotaxis protein (MCP) signaling domain"/>
    <property type="match status" value="1"/>
</dbReference>
<dbReference type="InterPro" id="IPR004089">
    <property type="entry name" value="MCPsignal_dom"/>
</dbReference>